<keyword evidence="1" id="KW-0472">Membrane</keyword>
<gene>
    <name evidence="2" type="ORF">E2556_01280</name>
</gene>
<accession>A0ABY2KJU0</accession>
<sequence>MLSKEQEDYLFKLKAELLFRGKDEEEVHAIGDELQDHFETAEQNGDDVSGILNTPVKDYADNFSKEMSFTKGLPKYITYFALFMFAIYTIPDLFNKEFTLTVGYILNVIFIFAISIIAPLFLLKKIFIKYGEQKKVYLFAFIGGAVIFGLMILSTYITKHHPIYTIATLSQTQSIILGIVLLAIVMIACFIVKQKIFSLIALIVCLPNIIAQLFKAHSHSDSQFAVVSLIASNILLILMNIAFFAHTYYTNRKEKKY</sequence>
<feature type="transmembrane region" description="Helical" evidence="1">
    <location>
        <begin position="73"/>
        <end position="90"/>
    </location>
</feature>
<dbReference type="SUPFAM" id="SSF158560">
    <property type="entry name" value="BH3980-like"/>
    <property type="match status" value="1"/>
</dbReference>
<feature type="transmembrane region" description="Helical" evidence="1">
    <location>
        <begin position="135"/>
        <end position="157"/>
    </location>
</feature>
<proteinExistence type="predicted"/>
<dbReference type="InterPro" id="IPR036259">
    <property type="entry name" value="MFS_trans_sf"/>
</dbReference>
<dbReference type="RefSeq" id="WP_103328348.1">
    <property type="nucleotide sequence ID" value="NZ_PPRD01000008.1"/>
</dbReference>
<dbReference type="SUPFAM" id="SSF103473">
    <property type="entry name" value="MFS general substrate transporter"/>
    <property type="match status" value="1"/>
</dbReference>
<dbReference type="PANTHER" id="PTHR41307">
    <property type="entry name" value="MEMBRANE PROTEIN-RELATED"/>
    <property type="match status" value="1"/>
</dbReference>
<reference evidence="2 3" key="1">
    <citation type="submission" date="2019-04" db="EMBL/GenBank/DDBJ databases">
        <title>Genomic characterization of Staphylococcus petrasii strains.</title>
        <authorList>
            <person name="Vrbovska V."/>
            <person name="Kovarovic V."/>
            <person name="Maslanova I."/>
            <person name="Indrakova A."/>
            <person name="Petras P."/>
            <person name="Sedo O."/>
            <person name="Svec P."/>
            <person name="Fisarova L."/>
            <person name="Sedlacek I."/>
            <person name="Doskar J."/>
            <person name="Pantucek R."/>
        </authorList>
    </citation>
    <scope>NUCLEOTIDE SEQUENCE [LARGE SCALE GENOMIC DNA]</scope>
    <source>
        <strain evidence="2 3">CCM 8421</strain>
    </source>
</reference>
<feature type="transmembrane region" description="Helical" evidence="1">
    <location>
        <begin position="163"/>
        <end position="189"/>
    </location>
</feature>
<comment type="caution">
    <text evidence="2">The sequence shown here is derived from an EMBL/GenBank/DDBJ whole genome shotgun (WGS) entry which is preliminary data.</text>
</comment>
<name>A0ABY2KJU0_9STAP</name>
<evidence type="ECO:0000256" key="1">
    <source>
        <dbReference type="SAM" id="Phobius"/>
    </source>
</evidence>
<evidence type="ECO:0000313" key="2">
    <source>
        <dbReference type="EMBL" id="TGA80977.1"/>
    </source>
</evidence>
<evidence type="ECO:0008006" key="4">
    <source>
        <dbReference type="Google" id="ProtNLM"/>
    </source>
</evidence>
<feature type="transmembrane region" description="Helical" evidence="1">
    <location>
        <begin position="226"/>
        <end position="249"/>
    </location>
</feature>
<keyword evidence="1" id="KW-0812">Transmembrane</keyword>
<evidence type="ECO:0000313" key="3">
    <source>
        <dbReference type="Proteomes" id="UP000298482"/>
    </source>
</evidence>
<organism evidence="2 3">
    <name type="scientific">Staphylococcus croceilyticus</name>
    <dbReference type="NCBI Taxonomy" id="319942"/>
    <lineage>
        <taxon>Bacteria</taxon>
        <taxon>Bacillati</taxon>
        <taxon>Bacillota</taxon>
        <taxon>Bacilli</taxon>
        <taxon>Bacillales</taxon>
        <taxon>Staphylococcaceae</taxon>
        <taxon>Staphylococcus</taxon>
    </lineage>
</organism>
<feature type="transmembrane region" description="Helical" evidence="1">
    <location>
        <begin position="196"/>
        <end position="214"/>
    </location>
</feature>
<dbReference type="PANTHER" id="PTHR41307:SF1">
    <property type="entry name" value="MEMBRANE PROTEIN"/>
    <property type="match status" value="1"/>
</dbReference>
<dbReference type="EMBL" id="SRJF01000001">
    <property type="protein sequence ID" value="TGA80977.1"/>
    <property type="molecule type" value="Genomic_DNA"/>
</dbReference>
<keyword evidence="3" id="KW-1185">Reference proteome</keyword>
<protein>
    <recommendedName>
        <fullName evidence="4">DUF1129 domain-containing protein</fullName>
    </recommendedName>
</protein>
<keyword evidence="1" id="KW-1133">Transmembrane helix</keyword>
<feature type="transmembrane region" description="Helical" evidence="1">
    <location>
        <begin position="102"/>
        <end position="123"/>
    </location>
</feature>
<dbReference type="Proteomes" id="UP000298482">
    <property type="component" value="Unassembled WGS sequence"/>
</dbReference>